<protein>
    <submittedName>
        <fullName evidence="1">Uncharacterized protein</fullName>
    </submittedName>
</protein>
<name>A0AAV2KWV2_KNICA</name>
<reference evidence="1 2" key="1">
    <citation type="submission" date="2024-04" db="EMBL/GenBank/DDBJ databases">
        <authorList>
            <person name="Waldvogel A.-M."/>
            <person name="Schoenle A."/>
        </authorList>
    </citation>
    <scope>NUCLEOTIDE SEQUENCE [LARGE SCALE GENOMIC DNA]</scope>
</reference>
<accession>A0AAV2KWV2</accession>
<evidence type="ECO:0000313" key="1">
    <source>
        <dbReference type="EMBL" id="CAL1594526.1"/>
    </source>
</evidence>
<gene>
    <name evidence="1" type="ORF">KC01_LOCUS23479</name>
</gene>
<sequence length="110" mass="11669">MTRMKLEESMARGGGGLAALPSVAFFVYTPSILISRGGGGGGVIIPYMALWGRARTCHVKLSEIEEARSWLTAPNTRSPDKARDLGWFVPAPRGIVITCPCVVVQSPPGA</sequence>
<organism evidence="1 2">
    <name type="scientific">Knipowitschia caucasica</name>
    <name type="common">Caucasian dwarf goby</name>
    <name type="synonym">Pomatoschistus caucasicus</name>
    <dbReference type="NCBI Taxonomy" id="637954"/>
    <lineage>
        <taxon>Eukaryota</taxon>
        <taxon>Metazoa</taxon>
        <taxon>Chordata</taxon>
        <taxon>Craniata</taxon>
        <taxon>Vertebrata</taxon>
        <taxon>Euteleostomi</taxon>
        <taxon>Actinopterygii</taxon>
        <taxon>Neopterygii</taxon>
        <taxon>Teleostei</taxon>
        <taxon>Neoteleostei</taxon>
        <taxon>Acanthomorphata</taxon>
        <taxon>Gobiaria</taxon>
        <taxon>Gobiiformes</taxon>
        <taxon>Gobioidei</taxon>
        <taxon>Gobiidae</taxon>
        <taxon>Gobiinae</taxon>
        <taxon>Knipowitschia</taxon>
    </lineage>
</organism>
<keyword evidence="2" id="KW-1185">Reference proteome</keyword>
<dbReference type="Proteomes" id="UP001497482">
    <property type="component" value="Chromosome 20"/>
</dbReference>
<dbReference type="AlphaFoldDB" id="A0AAV2KWV2"/>
<dbReference type="EMBL" id="OZ035842">
    <property type="protein sequence ID" value="CAL1594526.1"/>
    <property type="molecule type" value="Genomic_DNA"/>
</dbReference>
<proteinExistence type="predicted"/>
<evidence type="ECO:0000313" key="2">
    <source>
        <dbReference type="Proteomes" id="UP001497482"/>
    </source>
</evidence>